<gene>
    <name evidence="3" type="ORF">Mal64_18570</name>
</gene>
<name>A0A5C5ZN23_9BACT</name>
<feature type="transmembrane region" description="Helical" evidence="2">
    <location>
        <begin position="33"/>
        <end position="53"/>
    </location>
</feature>
<comment type="caution">
    <text evidence="3">The sequence shown here is derived from an EMBL/GenBank/DDBJ whole genome shotgun (WGS) entry which is preliminary data.</text>
</comment>
<evidence type="ECO:0000256" key="1">
    <source>
        <dbReference type="SAM" id="MobiDB-lite"/>
    </source>
</evidence>
<evidence type="ECO:0000313" key="4">
    <source>
        <dbReference type="Proteomes" id="UP000315440"/>
    </source>
</evidence>
<evidence type="ECO:0000256" key="2">
    <source>
        <dbReference type="SAM" id="Phobius"/>
    </source>
</evidence>
<feature type="compositionally biased region" description="Low complexity" evidence="1">
    <location>
        <begin position="96"/>
        <end position="111"/>
    </location>
</feature>
<proteinExistence type="predicted"/>
<reference evidence="3 4" key="1">
    <citation type="submission" date="2019-02" db="EMBL/GenBank/DDBJ databases">
        <title>Deep-cultivation of Planctomycetes and their phenomic and genomic characterization uncovers novel biology.</title>
        <authorList>
            <person name="Wiegand S."/>
            <person name="Jogler M."/>
            <person name="Boedeker C."/>
            <person name="Pinto D."/>
            <person name="Vollmers J."/>
            <person name="Rivas-Marin E."/>
            <person name="Kohn T."/>
            <person name="Peeters S.H."/>
            <person name="Heuer A."/>
            <person name="Rast P."/>
            <person name="Oberbeckmann S."/>
            <person name="Bunk B."/>
            <person name="Jeske O."/>
            <person name="Meyerdierks A."/>
            <person name="Storesund J.E."/>
            <person name="Kallscheuer N."/>
            <person name="Luecker S."/>
            <person name="Lage O.M."/>
            <person name="Pohl T."/>
            <person name="Merkel B.J."/>
            <person name="Hornburger P."/>
            <person name="Mueller R.-W."/>
            <person name="Bruemmer F."/>
            <person name="Labrenz M."/>
            <person name="Spormann A.M."/>
            <person name="Op Den Camp H."/>
            <person name="Overmann J."/>
            <person name="Amann R."/>
            <person name="Jetten M.S.M."/>
            <person name="Mascher T."/>
            <person name="Medema M.H."/>
            <person name="Devos D.P."/>
            <person name="Kaster A.-K."/>
            <person name="Ovreas L."/>
            <person name="Rohde M."/>
            <person name="Galperin M.Y."/>
            <person name="Jogler C."/>
        </authorList>
    </citation>
    <scope>NUCLEOTIDE SEQUENCE [LARGE SCALE GENOMIC DNA]</scope>
    <source>
        <strain evidence="3 4">Mal64</strain>
    </source>
</reference>
<organism evidence="3 4">
    <name type="scientific">Pseudobythopirellula maris</name>
    <dbReference type="NCBI Taxonomy" id="2527991"/>
    <lineage>
        <taxon>Bacteria</taxon>
        <taxon>Pseudomonadati</taxon>
        <taxon>Planctomycetota</taxon>
        <taxon>Planctomycetia</taxon>
        <taxon>Pirellulales</taxon>
        <taxon>Lacipirellulaceae</taxon>
        <taxon>Pseudobythopirellula</taxon>
    </lineage>
</organism>
<feature type="region of interest" description="Disordered" evidence="1">
    <location>
        <begin position="71"/>
        <end position="124"/>
    </location>
</feature>
<dbReference type="RefSeq" id="WP_146399387.1">
    <property type="nucleotide sequence ID" value="NZ_SJPQ01000002.1"/>
</dbReference>
<feature type="region of interest" description="Disordered" evidence="1">
    <location>
        <begin position="1"/>
        <end position="23"/>
    </location>
</feature>
<keyword evidence="4" id="KW-1185">Reference proteome</keyword>
<evidence type="ECO:0000313" key="3">
    <source>
        <dbReference type="EMBL" id="TWT88377.1"/>
    </source>
</evidence>
<keyword evidence="2" id="KW-1133">Transmembrane helix</keyword>
<accession>A0A5C5ZN23</accession>
<keyword evidence="2" id="KW-0472">Membrane</keyword>
<dbReference type="EMBL" id="SJPQ01000002">
    <property type="protein sequence ID" value="TWT88377.1"/>
    <property type="molecule type" value="Genomic_DNA"/>
</dbReference>
<sequence length="124" mass="13065">MDATLQADNPAADRASDAPRAPRRRLLVPDARFVAWALSAATVVVLVAGVLIVKQVATGGRALRPIAVDTPDEAAPSEWRLPPVEPQPLVLRRSEPTPTWPGSTTTTPEGPVRIGARPAPGGLR</sequence>
<keyword evidence="2" id="KW-0812">Transmembrane</keyword>
<dbReference type="Proteomes" id="UP000315440">
    <property type="component" value="Unassembled WGS sequence"/>
</dbReference>
<dbReference type="AlphaFoldDB" id="A0A5C5ZN23"/>
<protein>
    <submittedName>
        <fullName evidence="3">Uncharacterized protein</fullName>
    </submittedName>
</protein>